<reference evidence="7 8" key="1">
    <citation type="submission" date="2019-12" db="EMBL/GenBank/DDBJ databases">
        <title>A genome sequence resource for the geographically widespread anthracnose pathogen Colletotrichum asianum.</title>
        <authorList>
            <person name="Meng Y."/>
        </authorList>
    </citation>
    <scope>NUCLEOTIDE SEQUENCE [LARGE SCALE GENOMIC DNA]</scope>
    <source>
        <strain evidence="7 8">ICMP 18580</strain>
    </source>
</reference>
<dbReference type="Pfam" id="PF02826">
    <property type="entry name" value="2-Hacid_dh_C"/>
    <property type="match status" value="1"/>
</dbReference>
<dbReference type="OrthoDB" id="9991913at2759"/>
<dbReference type="GO" id="GO:0051287">
    <property type="term" value="F:NAD binding"/>
    <property type="evidence" value="ECO:0007669"/>
    <property type="project" value="InterPro"/>
</dbReference>
<dbReference type="InterPro" id="IPR036291">
    <property type="entry name" value="NAD(P)-bd_dom_sf"/>
</dbReference>
<dbReference type="FunFam" id="3.40.50.720:FF:000203">
    <property type="entry name" value="D-3-phosphoglycerate dehydrogenase (SerA)"/>
    <property type="match status" value="1"/>
</dbReference>
<dbReference type="Proteomes" id="UP000434172">
    <property type="component" value="Unassembled WGS sequence"/>
</dbReference>
<dbReference type="Gene3D" id="3.40.50.720">
    <property type="entry name" value="NAD(P)-binding Rossmann-like Domain"/>
    <property type="match status" value="2"/>
</dbReference>
<organism evidence="7 8">
    <name type="scientific">Colletotrichum asianum</name>
    <dbReference type="NCBI Taxonomy" id="702518"/>
    <lineage>
        <taxon>Eukaryota</taxon>
        <taxon>Fungi</taxon>
        <taxon>Dikarya</taxon>
        <taxon>Ascomycota</taxon>
        <taxon>Pezizomycotina</taxon>
        <taxon>Sordariomycetes</taxon>
        <taxon>Hypocreomycetidae</taxon>
        <taxon>Glomerellales</taxon>
        <taxon>Glomerellaceae</taxon>
        <taxon>Colletotrichum</taxon>
        <taxon>Colletotrichum gloeosporioides species complex</taxon>
    </lineage>
</organism>
<feature type="domain" description="D-isomer specific 2-hydroxyacid dehydrogenase NAD-binding" evidence="6">
    <location>
        <begin position="61"/>
        <end position="233"/>
    </location>
</feature>
<evidence type="ECO:0000313" key="7">
    <source>
        <dbReference type="EMBL" id="KAF0319566.1"/>
    </source>
</evidence>
<dbReference type="AlphaFoldDB" id="A0A8H3W5J0"/>
<dbReference type="PROSITE" id="PS00670">
    <property type="entry name" value="D_2_HYDROXYACID_DH_2"/>
    <property type="match status" value="1"/>
</dbReference>
<evidence type="ECO:0000256" key="1">
    <source>
        <dbReference type="ARBA" id="ARBA00005854"/>
    </source>
</evidence>
<keyword evidence="8" id="KW-1185">Reference proteome</keyword>
<accession>A0A8H3W5J0</accession>
<comment type="similarity">
    <text evidence="1">Belongs to the D-isomer specific 2-hydroxyacid dehydrogenase family.</text>
</comment>
<dbReference type="InterPro" id="IPR029753">
    <property type="entry name" value="D-isomer_DH_CS"/>
</dbReference>
<sequence length="601" mass="65292">GAVAGKFDEEFVSQLPPSLKYICHTGAGYDQIDVDACSKRKITVTYAPCPVTNATADLTIFLLLGALRQVNPGLSNLRRGDFKKGLDFGHDPQGKTLGILGMGRIGRAVKRRAEPFGLNAIYHKRKPLSDELAAGTPYVSFDELLRTSDIISVHVPLSAATTHLIGPEEIAKMKPGVVIINTARGAVIDEAAMAAALDEGHVAAVGLDVYEKEPIVDERLVKNERALLVPHMGTHTHETLKQMELLGMENARRVVPFFIFGAVRIVCGPCTRSLRDLAAGFPLSAGEILSDHKPPISMFIPRMLPNPKSWSSYARYANCPITDLGCHYPTTAMPDPRLKNNQTSKTSRSSGACLACRAKKHKRGEVDQDVHNVASTTLSASGLNRANGLKLRGPPKHYINTMEKRLLETENVLCALLSQCSEAQLNSALSELRMPNSGNEKDTRAAEAARRERFGPVYWAKFPLNSAQEIRRWAEDKSSDSVASPRSESIQVAASHIQDVDSDDEYHDETTQALEPPLSPFNVTSAAVESSSPTSNLSAATPDRERAGFEAVEPMDGVSGEQIQGIGGMMFENHTLAGPPRGAQESSQTQPSETYESAFLW</sequence>
<keyword evidence="3" id="KW-0520">NAD</keyword>
<feature type="non-terminal residue" evidence="7">
    <location>
        <position position="1"/>
    </location>
</feature>
<evidence type="ECO:0000313" key="8">
    <source>
        <dbReference type="Proteomes" id="UP000434172"/>
    </source>
</evidence>
<evidence type="ECO:0000256" key="4">
    <source>
        <dbReference type="SAM" id="MobiDB-lite"/>
    </source>
</evidence>
<evidence type="ECO:0000256" key="3">
    <source>
        <dbReference type="ARBA" id="ARBA00023027"/>
    </source>
</evidence>
<gene>
    <name evidence="7" type="ORF">GQ607_013214</name>
</gene>
<dbReference type="InterPro" id="IPR050223">
    <property type="entry name" value="D-isomer_2-hydroxyacid_DH"/>
</dbReference>
<protein>
    <recommendedName>
        <fullName evidence="9">D-isomer specific 2-hydroxyacid dehydrogenase</fullName>
    </recommendedName>
</protein>
<dbReference type="InterPro" id="IPR006140">
    <property type="entry name" value="D-isomer_DH_NAD-bd"/>
</dbReference>
<feature type="region of interest" description="Disordered" evidence="4">
    <location>
        <begin position="498"/>
        <end position="601"/>
    </location>
</feature>
<dbReference type="PANTHER" id="PTHR10996">
    <property type="entry name" value="2-HYDROXYACID DEHYDROGENASE-RELATED"/>
    <property type="match status" value="1"/>
</dbReference>
<proteinExistence type="inferred from homology"/>
<name>A0A8H3W5J0_9PEZI</name>
<dbReference type="GO" id="GO:0005829">
    <property type="term" value="C:cytosol"/>
    <property type="evidence" value="ECO:0007669"/>
    <property type="project" value="TreeGrafter"/>
</dbReference>
<dbReference type="PROSITE" id="PS00671">
    <property type="entry name" value="D_2_HYDROXYACID_DH_3"/>
    <property type="match status" value="1"/>
</dbReference>
<evidence type="ECO:0008006" key="9">
    <source>
        <dbReference type="Google" id="ProtNLM"/>
    </source>
</evidence>
<dbReference type="InterPro" id="IPR006139">
    <property type="entry name" value="D-isomer_2_OHA_DH_cat_dom"/>
</dbReference>
<evidence type="ECO:0000259" key="5">
    <source>
        <dbReference type="Pfam" id="PF00389"/>
    </source>
</evidence>
<feature type="compositionally biased region" description="Polar residues" evidence="4">
    <location>
        <begin position="584"/>
        <end position="595"/>
    </location>
</feature>
<dbReference type="SUPFAM" id="SSF51735">
    <property type="entry name" value="NAD(P)-binding Rossmann-fold domains"/>
    <property type="match status" value="1"/>
</dbReference>
<evidence type="ECO:0000259" key="6">
    <source>
        <dbReference type="Pfam" id="PF02826"/>
    </source>
</evidence>
<dbReference type="EMBL" id="WOWK01000094">
    <property type="protein sequence ID" value="KAF0319566.1"/>
    <property type="molecule type" value="Genomic_DNA"/>
</dbReference>
<dbReference type="GO" id="GO:0030267">
    <property type="term" value="F:glyoxylate reductase (NADPH) activity"/>
    <property type="evidence" value="ECO:0007669"/>
    <property type="project" value="TreeGrafter"/>
</dbReference>
<feature type="compositionally biased region" description="Polar residues" evidence="4">
    <location>
        <begin position="521"/>
        <end position="539"/>
    </location>
</feature>
<dbReference type="CDD" id="cd12168">
    <property type="entry name" value="Mand_dh_like"/>
    <property type="match status" value="1"/>
</dbReference>
<dbReference type="GO" id="GO:0016618">
    <property type="term" value="F:hydroxypyruvate reductase [NAD(P)H] activity"/>
    <property type="evidence" value="ECO:0007669"/>
    <property type="project" value="TreeGrafter"/>
</dbReference>
<feature type="domain" description="D-isomer specific 2-hydroxyacid dehydrogenase catalytic" evidence="5">
    <location>
        <begin position="5"/>
        <end position="254"/>
    </location>
</feature>
<evidence type="ECO:0000256" key="2">
    <source>
        <dbReference type="ARBA" id="ARBA00023002"/>
    </source>
</evidence>
<keyword evidence="2" id="KW-0560">Oxidoreductase</keyword>
<dbReference type="Pfam" id="PF00389">
    <property type="entry name" value="2-Hacid_dh"/>
    <property type="match status" value="1"/>
</dbReference>
<dbReference type="SUPFAM" id="SSF52283">
    <property type="entry name" value="Formate/glycerate dehydrogenase catalytic domain-like"/>
    <property type="match status" value="1"/>
</dbReference>
<dbReference type="PANTHER" id="PTHR10996:SF269">
    <property type="entry name" value="HYPOTHETICAL D-ISOMER SPECIFIC 2-HYDROXYACID DEHYDROGENASE (EUROFUNG)"/>
    <property type="match status" value="1"/>
</dbReference>
<comment type="caution">
    <text evidence="7">The sequence shown here is derived from an EMBL/GenBank/DDBJ whole genome shotgun (WGS) entry which is preliminary data.</text>
</comment>